<evidence type="ECO:0000256" key="5">
    <source>
        <dbReference type="ARBA" id="ARBA00023002"/>
    </source>
</evidence>
<comment type="caution">
    <text evidence="6">The sequence shown here is derived from an EMBL/GenBank/DDBJ whole genome shotgun (WGS) entry which is preliminary data.</text>
</comment>
<dbReference type="InterPro" id="IPR036188">
    <property type="entry name" value="FAD/NAD-bd_sf"/>
</dbReference>
<name>A0AAD4Q595_9EURO</name>
<dbReference type="Proteomes" id="UP001201262">
    <property type="component" value="Unassembled WGS sequence"/>
</dbReference>
<dbReference type="GO" id="GO:0050660">
    <property type="term" value="F:flavin adenine dinucleotide binding"/>
    <property type="evidence" value="ECO:0007669"/>
    <property type="project" value="InterPro"/>
</dbReference>
<dbReference type="AlphaFoldDB" id="A0AAD4Q595"/>
<proteinExistence type="inferred from homology"/>
<evidence type="ECO:0000256" key="1">
    <source>
        <dbReference type="ARBA" id="ARBA00001974"/>
    </source>
</evidence>
<comment type="cofactor">
    <cofactor evidence="1">
        <name>FAD</name>
        <dbReference type="ChEBI" id="CHEBI:57692"/>
    </cofactor>
</comment>
<dbReference type="GeneID" id="70245516"/>
<keyword evidence="7" id="KW-1185">Reference proteome</keyword>
<dbReference type="PANTHER" id="PTHR42877">
    <property type="entry name" value="L-ORNITHINE N(5)-MONOOXYGENASE-RELATED"/>
    <property type="match status" value="1"/>
</dbReference>
<dbReference type="GO" id="GO:0004499">
    <property type="term" value="F:N,N-dimethylaniline monooxygenase activity"/>
    <property type="evidence" value="ECO:0007669"/>
    <property type="project" value="InterPro"/>
</dbReference>
<dbReference type="PANTHER" id="PTHR42877:SF7">
    <property type="entry name" value="FLAVIN-BINDING MONOOXYGENASE-RELATED"/>
    <property type="match status" value="1"/>
</dbReference>
<accession>A0AAD4Q595</accession>
<gene>
    <name evidence="6" type="ORF">BGW36DRAFT_370250</name>
</gene>
<keyword evidence="5" id="KW-0560">Oxidoreductase</keyword>
<dbReference type="GO" id="GO:0050661">
    <property type="term" value="F:NADP binding"/>
    <property type="evidence" value="ECO:0007669"/>
    <property type="project" value="InterPro"/>
</dbReference>
<evidence type="ECO:0000256" key="2">
    <source>
        <dbReference type="ARBA" id="ARBA00010139"/>
    </source>
</evidence>
<dbReference type="SUPFAM" id="SSF51905">
    <property type="entry name" value="FAD/NAD(P)-binding domain"/>
    <property type="match status" value="3"/>
</dbReference>
<keyword evidence="6" id="KW-0503">Monooxygenase</keyword>
<evidence type="ECO:0000313" key="6">
    <source>
        <dbReference type="EMBL" id="KAH8703939.1"/>
    </source>
</evidence>
<comment type="similarity">
    <text evidence="2">Belongs to the FAD-binding monooxygenase family.</text>
</comment>
<dbReference type="InterPro" id="IPR051209">
    <property type="entry name" value="FAD-bind_Monooxygenase_sf"/>
</dbReference>
<evidence type="ECO:0000256" key="3">
    <source>
        <dbReference type="ARBA" id="ARBA00022630"/>
    </source>
</evidence>
<keyword evidence="3" id="KW-0285">Flavoprotein</keyword>
<evidence type="ECO:0000256" key="4">
    <source>
        <dbReference type="ARBA" id="ARBA00022827"/>
    </source>
</evidence>
<keyword evidence="4" id="KW-0274">FAD</keyword>
<organism evidence="6 7">
    <name type="scientific">Talaromyces proteolyticus</name>
    <dbReference type="NCBI Taxonomy" id="1131652"/>
    <lineage>
        <taxon>Eukaryota</taxon>
        <taxon>Fungi</taxon>
        <taxon>Dikarya</taxon>
        <taxon>Ascomycota</taxon>
        <taxon>Pezizomycotina</taxon>
        <taxon>Eurotiomycetes</taxon>
        <taxon>Eurotiomycetidae</taxon>
        <taxon>Eurotiales</taxon>
        <taxon>Trichocomaceae</taxon>
        <taxon>Talaromyces</taxon>
        <taxon>Talaromyces sect. Bacilispori</taxon>
    </lineage>
</organism>
<evidence type="ECO:0000313" key="7">
    <source>
        <dbReference type="Proteomes" id="UP001201262"/>
    </source>
</evidence>
<reference evidence="6" key="1">
    <citation type="submission" date="2021-12" db="EMBL/GenBank/DDBJ databases">
        <title>Convergent genome expansion in fungi linked to evolution of root-endophyte symbiosis.</title>
        <authorList>
            <consortium name="DOE Joint Genome Institute"/>
            <person name="Ke Y.-H."/>
            <person name="Bonito G."/>
            <person name="Liao H.-L."/>
            <person name="Looney B."/>
            <person name="Rojas-Flechas A."/>
            <person name="Nash J."/>
            <person name="Hameed K."/>
            <person name="Schadt C."/>
            <person name="Martin F."/>
            <person name="Crous P.W."/>
            <person name="Miettinen O."/>
            <person name="Magnuson J.K."/>
            <person name="Labbe J."/>
            <person name="Jacobson D."/>
            <person name="Doktycz M.J."/>
            <person name="Veneault-Fourrey C."/>
            <person name="Kuo A."/>
            <person name="Mondo S."/>
            <person name="Calhoun S."/>
            <person name="Riley R."/>
            <person name="Ohm R."/>
            <person name="LaButti K."/>
            <person name="Andreopoulos B."/>
            <person name="Pangilinan J."/>
            <person name="Nolan M."/>
            <person name="Tritt A."/>
            <person name="Clum A."/>
            <person name="Lipzen A."/>
            <person name="Daum C."/>
            <person name="Barry K."/>
            <person name="Grigoriev I.V."/>
            <person name="Vilgalys R."/>
        </authorList>
    </citation>
    <scope>NUCLEOTIDE SEQUENCE</scope>
    <source>
        <strain evidence="6">PMI_201</strain>
    </source>
</reference>
<dbReference type="RefSeq" id="XP_046076957.1">
    <property type="nucleotide sequence ID" value="XM_046215229.1"/>
</dbReference>
<dbReference type="Pfam" id="PF00743">
    <property type="entry name" value="FMO-like"/>
    <property type="match status" value="1"/>
</dbReference>
<dbReference type="InterPro" id="IPR020946">
    <property type="entry name" value="Flavin_mOase-like"/>
</dbReference>
<dbReference type="EMBL" id="JAJTJA010000002">
    <property type="protein sequence ID" value="KAH8703939.1"/>
    <property type="molecule type" value="Genomic_DNA"/>
</dbReference>
<dbReference type="Gene3D" id="3.50.50.60">
    <property type="entry name" value="FAD/NAD(P)-binding domain"/>
    <property type="match status" value="2"/>
</dbReference>
<protein>
    <submittedName>
        <fullName evidence="6">Flavin-binding monooxygenase</fullName>
    </submittedName>
</protein>
<sequence>MSAINSAAVKTVKPLTKSVVTTAQEIVVDPNNDFYTSLAPADKIPYKIKEEPLRKPRKIKVIAIGAGASALNFGHEVNKSNLDIDYVCYDKNPVIGGTWYENRYPGCACDIPSVCYQFSWAPSPEWTTFYSGAREIHQYFLKVAKDFDLLKYCRVNHLVTGCFWQEESQTWRVRVQRVDKPDEVFEDECNVLLNATGVLNKWKWPEIEGRETFKGPMMHSANWDESVDFKNKTIAVIGAGSSGIQIIPALQPIVKNLKAFIRSTTWITAGFGQRFAGPKGTNFKYNEEQREIMKNNPERYLMYRKNIESELNGRFRLILNGTEEQKEAREFAEKEMRRKSAKKPEIAEHLIPKSYDIGCRRPTPGNGFIEALCEDNVDFISGEIKRITADGIVSEDGTAHEVDIIVCATGFDVTWKPRYPTIGRGGRNLSDEWKEASSTYLSISVPHFPNYLIFNGPFGVYGHGSILPVMELLGKHFMQIIEKMSDEWITAFEPTEEAVADFAEHRRDFLPRTAWSGSCNSWFKQGSVKGEVMMWPGSRIHFFDAMRTPRWEDYRLTRANRNRFYYFGNGFTEREFDGHDLSWYLGLLNGVDKQPQYKDEDIKEFLHL</sequence>